<dbReference type="EMBL" id="CAMXCT030000363">
    <property type="protein sequence ID" value="CAL4765050.1"/>
    <property type="molecule type" value="Genomic_DNA"/>
</dbReference>
<organism evidence="2">
    <name type="scientific">Cladocopium goreaui</name>
    <dbReference type="NCBI Taxonomy" id="2562237"/>
    <lineage>
        <taxon>Eukaryota</taxon>
        <taxon>Sar</taxon>
        <taxon>Alveolata</taxon>
        <taxon>Dinophyceae</taxon>
        <taxon>Suessiales</taxon>
        <taxon>Symbiodiniaceae</taxon>
        <taxon>Cladocopium</taxon>
    </lineage>
</organism>
<feature type="compositionally biased region" description="Low complexity" evidence="1">
    <location>
        <begin position="1911"/>
        <end position="1928"/>
    </location>
</feature>
<proteinExistence type="predicted"/>
<sequence>MRNPGLHKDVSWGVPQVLRHEMLPRVLLYILSQPCDLVKVRIFEEPDAADGVPDGVLPDGVPAVDGTAVDGSTASSSAPPPPPPPPPPPGPMPPNHPPPQSDAVMRHVLHYLWAPHEFTLSTLSHDQFRLLNSKPPRKAKKVKKPALKRPARVEKEKVKQEMLGKWLGHDSSCLFGDITKMCENELRDDILLDPKKVKWKTTSWRDRDYRITWDPKRMAWSLDFSFEQIAKFVLLPPNSQRDVKAVDLLVTPESDPAVVKEDQLSRTQRMHLDRYRKLCEDKRFYSLTQNPLVMKRTEDKNSNLLTLTTSMDLWSEDKKRLVTPQELFLSLGLPSFGASKTCFTQYGSKSKDLLKFLAEFYSLTKNEQDHLVLVQHFGNWNFEIEEAEGEEDDEADLFAWLDKATDGPLQNMVLNSKNLVKRFSTFLRVYQQVKSPKTANEVAWSLELWVQPGPPLHRYQLWGVLSRRLANCDAMLTDEVYRPWRDAISKAAVGLSDLPGPLQRTVDRGSNRTEGRNDDVCCIVKKYICSEEFTQRPLLVLTKLSAAAVVDLPPGKHDLRSVSADVKDGFNSAQFLLAPEAMALQPWIQKVKKNEKEETKGPPQKMLCTPYEKQLKKMPGDLTMLKDVLHSMRLLKADTAVFEGELHPGDAVCTALSGSNHEVSVANAMALQSWFQEYAQMRASKGRQVAFKEISSFAIDAEMDGDVVKIPIIALVQSLPTDGLPVLEDWLTVWEQMVFAGVDLARKMEVKPLSIDIVKGFTKIQCVLFTMLLASDLDPATPEGQQQLEPFFAALDKSWLVPVRMALRFSSAMDARSVQGVHSKDLSVEDRLRKVIKEFHQTDGMLSKWHLDADRIMAVLGLITGTSGTSRDLIANHLHRFKWSQSALNSELLKKPRWLLTANPRGCASHFKVMLTVTETSQKMFLTLVFHQFHCRTRKSRPSQKAKHRLSPAEWDAWVNFSCVYATVIKEAALLATKPDMEMIHKAFLDMDYFDEIEAILKVEPAGWTVKRLCLWSDLVEKPSVAAALKEVDEKTVEDREEELENANFAALKAKIATDEHAWCKYLTAKSKRASLTHVVEVQHTKEQNAKGLELLGLGIDCEELAVVLVGKFCDERCHVSLVTDLNMMPSTEKIIRQVCADWQAGSIGVVICPLLAGTAAGSSLRADQRRIEDKLAQFQLELRHFHLAINLSNLHGNAERPACYSSLLVVCDSTLPAKGVMYRLPRSGHNSNSTDSPPKPAKSDINVFVSSHAWRCQTFAEPLPNPIPESEYVASATVKGQSLTSNDQRKNWTDYQETAQWLSGVEIPLRVLETLGVGAAVRLGCPVIGATTDLGCHKLSSKLLRMHLLDEWKAGRPSWKNGPKFVPVGEAGDVVPPDVTPPELLVLLQVEGKLVIPQEIRQKFLGDPIRSVEWKAILKKFDKIHGPNGSTPAAVAPVTPSGGSAVNPAGTPGGAAGDEDVWKNIFPDEPKTLEELISKYEPSSTFSAPGGSLVVKVVEGPKFFLAAPVAGALDDQTPVITHGAGTWLLDSKAEKMLKDSPDKVHIVKFEDDLAECVLEEEDGSDSCVKTLRSCLQAVEQSGMVDFEIGGHEFERPAEVFAGEADDKFNIQPKESSPMCWKANAVQLRSLKHTNAASFVSPQSLRDSPALRIVWRLRMYKAEGMIAPAKLLWPLNVSLAKPVEPVPDSQCPEESQLMPDSPPQAASWAEFADRVLDPPSPRRPALKRSNQFEGTPEGMETSHTGDLQSVDDGKEDRPTGYDSDSTIALGDEQRATQVTGRSDGRDAVEKGATDKGEDVTDDKSHHDVEDVPDDKSHHDVEDVPDDKSHHDVEDVPDESENEKGDEDEKPDKASDADTMDLLKDPKFKKGTKMKDLSPNSQEMLKKVRKARNVQNSTAWHNKYASKGVPKSSGAAGADGADGPAGSSSVGEPAHAEATHPYQPLTLKDAREKFMKDFLKENKEGTVQEKFKAGNKAWMESDIRARIMAAKAGIGSVAP</sequence>
<comment type="caution">
    <text evidence="2">The sequence shown here is derived from an EMBL/GenBank/DDBJ whole genome shotgun (WGS) entry which is preliminary data.</text>
</comment>
<dbReference type="Proteomes" id="UP001152797">
    <property type="component" value="Unassembled WGS sequence"/>
</dbReference>
<protein>
    <submittedName>
        <fullName evidence="2">Uncharacterized protein</fullName>
    </submittedName>
</protein>
<accession>A0A9P1BSP6</accession>
<keyword evidence="4" id="KW-1185">Reference proteome</keyword>
<evidence type="ECO:0000313" key="2">
    <source>
        <dbReference type="EMBL" id="CAI3977738.1"/>
    </source>
</evidence>
<reference evidence="3" key="2">
    <citation type="submission" date="2024-04" db="EMBL/GenBank/DDBJ databases">
        <authorList>
            <person name="Chen Y."/>
            <person name="Shah S."/>
            <person name="Dougan E. K."/>
            <person name="Thang M."/>
            <person name="Chan C."/>
        </authorList>
    </citation>
    <scope>NUCLEOTIDE SEQUENCE [LARGE SCALE GENOMIC DNA]</scope>
</reference>
<feature type="compositionally biased region" description="Pro residues" evidence="1">
    <location>
        <begin position="78"/>
        <end position="100"/>
    </location>
</feature>
<feature type="region of interest" description="Disordered" evidence="1">
    <location>
        <begin position="48"/>
        <end position="102"/>
    </location>
</feature>
<dbReference type="EMBL" id="CAMXCT020000363">
    <property type="protein sequence ID" value="CAL1131113.1"/>
    <property type="molecule type" value="Genomic_DNA"/>
</dbReference>
<reference evidence="2" key="1">
    <citation type="submission" date="2022-10" db="EMBL/GenBank/DDBJ databases">
        <authorList>
            <person name="Chen Y."/>
            <person name="Dougan E. K."/>
            <person name="Chan C."/>
            <person name="Rhodes N."/>
            <person name="Thang M."/>
        </authorList>
    </citation>
    <scope>NUCLEOTIDE SEQUENCE</scope>
</reference>
<feature type="region of interest" description="Disordered" evidence="1">
    <location>
        <begin position="1685"/>
        <end position="1946"/>
    </location>
</feature>
<feature type="compositionally biased region" description="Basic and acidic residues" evidence="1">
    <location>
        <begin position="1782"/>
        <end position="1833"/>
    </location>
</feature>
<evidence type="ECO:0000313" key="3">
    <source>
        <dbReference type="EMBL" id="CAL1131113.1"/>
    </source>
</evidence>
<evidence type="ECO:0000313" key="4">
    <source>
        <dbReference type="Proteomes" id="UP001152797"/>
    </source>
</evidence>
<evidence type="ECO:0000256" key="1">
    <source>
        <dbReference type="SAM" id="MobiDB-lite"/>
    </source>
</evidence>
<feature type="compositionally biased region" description="Acidic residues" evidence="1">
    <location>
        <begin position="1834"/>
        <end position="1848"/>
    </location>
</feature>
<name>A0A9P1BSP6_9DINO</name>
<dbReference type="EMBL" id="CAMXCT010000363">
    <property type="protein sequence ID" value="CAI3977738.1"/>
    <property type="molecule type" value="Genomic_DNA"/>
</dbReference>
<gene>
    <name evidence="2" type="ORF">C1SCF055_LOCUS5857</name>
</gene>
<feature type="compositionally biased region" description="Basic and acidic residues" evidence="1">
    <location>
        <begin position="1849"/>
        <end position="1875"/>
    </location>
</feature>